<dbReference type="Proteomes" id="UP001500683">
    <property type="component" value="Unassembled WGS sequence"/>
</dbReference>
<protein>
    <submittedName>
        <fullName evidence="2">MarR family transcriptional regulator</fullName>
    </submittedName>
</protein>
<gene>
    <name evidence="2" type="ORF">GCM10022214_11040</name>
</gene>
<name>A0ABP7V5P2_9ACTN</name>
<comment type="caution">
    <text evidence="2">The sequence shown here is derived from an EMBL/GenBank/DDBJ whole genome shotgun (WGS) entry which is preliminary data.</text>
</comment>
<dbReference type="EMBL" id="BAAAZG010000002">
    <property type="protein sequence ID" value="GAA4060162.1"/>
    <property type="molecule type" value="Genomic_DNA"/>
</dbReference>
<reference evidence="3" key="1">
    <citation type="journal article" date="2019" name="Int. J. Syst. Evol. Microbiol.">
        <title>The Global Catalogue of Microorganisms (GCM) 10K type strain sequencing project: providing services to taxonomists for standard genome sequencing and annotation.</title>
        <authorList>
            <consortium name="The Broad Institute Genomics Platform"/>
            <consortium name="The Broad Institute Genome Sequencing Center for Infectious Disease"/>
            <person name="Wu L."/>
            <person name="Ma J."/>
        </authorList>
    </citation>
    <scope>NUCLEOTIDE SEQUENCE [LARGE SCALE GENOMIC DNA]</scope>
    <source>
        <strain evidence="3">JCM 16702</strain>
    </source>
</reference>
<dbReference type="InterPro" id="IPR039422">
    <property type="entry name" value="MarR/SlyA-like"/>
</dbReference>
<feature type="domain" description="HTH marR-type" evidence="1">
    <location>
        <begin position="1"/>
        <end position="162"/>
    </location>
</feature>
<dbReference type="InterPro" id="IPR036390">
    <property type="entry name" value="WH_DNA-bd_sf"/>
</dbReference>
<proteinExistence type="predicted"/>
<dbReference type="SMART" id="SM00347">
    <property type="entry name" value="HTH_MARR"/>
    <property type="match status" value="1"/>
</dbReference>
<dbReference type="Pfam" id="PF12802">
    <property type="entry name" value="MarR_2"/>
    <property type="match status" value="1"/>
</dbReference>
<accession>A0ABP7V5P2</accession>
<dbReference type="PROSITE" id="PS50995">
    <property type="entry name" value="HTH_MARR_2"/>
    <property type="match status" value="1"/>
</dbReference>
<dbReference type="PANTHER" id="PTHR33164">
    <property type="entry name" value="TRANSCRIPTIONAL REGULATOR, MARR FAMILY"/>
    <property type="match status" value="1"/>
</dbReference>
<evidence type="ECO:0000313" key="2">
    <source>
        <dbReference type="EMBL" id="GAA4060162.1"/>
    </source>
</evidence>
<dbReference type="PANTHER" id="PTHR33164:SF99">
    <property type="entry name" value="MARR FAMILY REGULATORY PROTEIN"/>
    <property type="match status" value="1"/>
</dbReference>
<dbReference type="InterPro" id="IPR000835">
    <property type="entry name" value="HTH_MarR-typ"/>
</dbReference>
<keyword evidence="3" id="KW-1185">Reference proteome</keyword>
<evidence type="ECO:0000313" key="3">
    <source>
        <dbReference type="Proteomes" id="UP001500683"/>
    </source>
</evidence>
<evidence type="ECO:0000259" key="1">
    <source>
        <dbReference type="PROSITE" id="PS50995"/>
    </source>
</evidence>
<organism evidence="2 3">
    <name type="scientific">Actinomadura miaoliensis</name>
    <dbReference type="NCBI Taxonomy" id="430685"/>
    <lineage>
        <taxon>Bacteria</taxon>
        <taxon>Bacillati</taxon>
        <taxon>Actinomycetota</taxon>
        <taxon>Actinomycetes</taxon>
        <taxon>Streptosporangiales</taxon>
        <taxon>Thermomonosporaceae</taxon>
        <taxon>Actinomadura</taxon>
    </lineage>
</organism>
<dbReference type="InterPro" id="IPR036388">
    <property type="entry name" value="WH-like_DNA-bd_sf"/>
</dbReference>
<dbReference type="Gene3D" id="1.10.10.10">
    <property type="entry name" value="Winged helix-like DNA-binding domain superfamily/Winged helix DNA-binding domain"/>
    <property type="match status" value="1"/>
</dbReference>
<sequence length="164" mass="18636">MKVKQCRILSPMSEPRWLDAAQQRDWRAYVDGSVRLTEIMDRDLKTKHGLSISEYEILVRLSEAPDRRLRMAELAAHASQSRSRLSHTCSRLESKGLVVRGSCPNDKRGVYAHLTEEGFAVLDRAARDHVETVRTFFIDVIDPDDLAAIGRAFTSVVKRIAEEN</sequence>
<dbReference type="SUPFAM" id="SSF46785">
    <property type="entry name" value="Winged helix' DNA-binding domain"/>
    <property type="match status" value="1"/>
</dbReference>